<proteinExistence type="predicted"/>
<protein>
    <submittedName>
        <fullName evidence="2">Uncharacterized protein</fullName>
    </submittedName>
</protein>
<keyword evidence="3" id="KW-1185">Reference proteome</keyword>
<dbReference type="AlphaFoldDB" id="A0A2G8RKX3"/>
<evidence type="ECO:0000313" key="3">
    <source>
        <dbReference type="Proteomes" id="UP000231259"/>
    </source>
</evidence>
<organism evidence="2 3">
    <name type="scientific">Puniceibacterium antarcticum</name>
    <dbReference type="NCBI Taxonomy" id="1206336"/>
    <lineage>
        <taxon>Bacteria</taxon>
        <taxon>Pseudomonadati</taxon>
        <taxon>Pseudomonadota</taxon>
        <taxon>Alphaproteobacteria</taxon>
        <taxon>Rhodobacterales</taxon>
        <taxon>Paracoccaceae</taxon>
        <taxon>Puniceibacterium</taxon>
    </lineage>
</organism>
<accession>A0A2G8RKX3</accession>
<dbReference type="EMBL" id="AWWI01000012">
    <property type="protein sequence ID" value="PIL22200.1"/>
    <property type="molecule type" value="Genomic_DNA"/>
</dbReference>
<keyword evidence="1" id="KW-0472">Membrane</keyword>
<feature type="transmembrane region" description="Helical" evidence="1">
    <location>
        <begin position="27"/>
        <end position="45"/>
    </location>
</feature>
<name>A0A2G8RKX3_9RHOB</name>
<reference evidence="2 3" key="1">
    <citation type="submission" date="2013-09" db="EMBL/GenBank/DDBJ databases">
        <title>Genome sequencing of Phaeobacter antarcticus sp. nov. SM1211.</title>
        <authorList>
            <person name="Zhang X.-Y."/>
            <person name="Liu C."/>
            <person name="Chen X.-L."/>
            <person name="Xie B.-B."/>
            <person name="Qin Q.-L."/>
            <person name="Rong J.-C."/>
            <person name="Zhang Y.-Z."/>
        </authorList>
    </citation>
    <scope>NUCLEOTIDE SEQUENCE [LARGE SCALE GENOMIC DNA]</scope>
    <source>
        <strain evidence="2 3">SM1211</strain>
    </source>
</reference>
<gene>
    <name evidence="2" type="ORF">P775_00520</name>
</gene>
<evidence type="ECO:0000313" key="2">
    <source>
        <dbReference type="EMBL" id="PIL22200.1"/>
    </source>
</evidence>
<dbReference type="RefSeq" id="WP_180287266.1">
    <property type="nucleotide sequence ID" value="NZ_AWWI01000012.1"/>
</dbReference>
<keyword evidence="1" id="KW-0812">Transmembrane</keyword>
<dbReference type="Proteomes" id="UP000231259">
    <property type="component" value="Unassembled WGS sequence"/>
</dbReference>
<comment type="caution">
    <text evidence="2">The sequence shown here is derived from an EMBL/GenBank/DDBJ whole genome shotgun (WGS) entry which is preliminary data.</text>
</comment>
<evidence type="ECO:0000256" key="1">
    <source>
        <dbReference type="SAM" id="Phobius"/>
    </source>
</evidence>
<sequence>MYGFPYDPSLAAYLAEYENDSSVETSALEWAIVAIYAVAFIVCVTL</sequence>
<keyword evidence="1" id="KW-1133">Transmembrane helix</keyword>